<accession>A0A8H2VLF9</accession>
<dbReference type="EMBL" id="CAJHIA010000002">
    <property type="protein sequence ID" value="CAD6439875.1"/>
    <property type="molecule type" value="Genomic_DNA"/>
</dbReference>
<protein>
    <submittedName>
        <fullName evidence="1">E10c851f-1dc8-4701-a88b-4b582102d4e3</fullName>
    </submittedName>
</protein>
<dbReference type="OrthoDB" id="3557901at2759"/>
<keyword evidence="2" id="KW-1185">Reference proteome</keyword>
<name>A0A8H2VLF9_9HELO</name>
<organism evidence="1 2">
    <name type="scientific">Sclerotinia trifoliorum</name>
    <dbReference type="NCBI Taxonomy" id="28548"/>
    <lineage>
        <taxon>Eukaryota</taxon>
        <taxon>Fungi</taxon>
        <taxon>Dikarya</taxon>
        <taxon>Ascomycota</taxon>
        <taxon>Pezizomycotina</taxon>
        <taxon>Leotiomycetes</taxon>
        <taxon>Helotiales</taxon>
        <taxon>Sclerotiniaceae</taxon>
        <taxon>Sclerotinia</taxon>
    </lineage>
</organism>
<comment type="caution">
    <text evidence="1">The sequence shown here is derived from an EMBL/GenBank/DDBJ whole genome shotgun (WGS) entry which is preliminary data.</text>
</comment>
<gene>
    <name evidence="1" type="ORF">SCLTRI_LOCUS515</name>
</gene>
<sequence>MDASEFLDMSDRELLERFLQLHDQAELGNMKPSILTDGKVTASMIDIGHSINFLRVPLDNPNLCRCCGNYLPLLYFELSGSYCMKCLRAEIIRQYTSSTAGAGRFTARYAPQVTMMSDLDTRYRAQYPEADPTTCGC</sequence>
<reference evidence="1" key="1">
    <citation type="submission" date="2020-10" db="EMBL/GenBank/DDBJ databases">
        <authorList>
            <person name="Kusch S."/>
        </authorList>
    </citation>
    <scope>NUCLEOTIDE SEQUENCE</scope>
    <source>
        <strain evidence="1">SwB9</strain>
    </source>
</reference>
<proteinExistence type="predicted"/>
<dbReference type="Proteomes" id="UP000624404">
    <property type="component" value="Unassembled WGS sequence"/>
</dbReference>
<evidence type="ECO:0000313" key="2">
    <source>
        <dbReference type="Proteomes" id="UP000624404"/>
    </source>
</evidence>
<dbReference type="AlphaFoldDB" id="A0A8H2VLF9"/>
<evidence type="ECO:0000313" key="1">
    <source>
        <dbReference type="EMBL" id="CAD6439875.1"/>
    </source>
</evidence>